<accession>G8YGJ0</accession>
<organism evidence="2 3">
    <name type="scientific">Pichia sorbitophila (strain ATCC MYA-4447 / BCRC 22081 / CBS 7064 / NBRC 10061 / NRRL Y-12695)</name>
    <name type="common">Hybrid yeast</name>
    <dbReference type="NCBI Taxonomy" id="559304"/>
    <lineage>
        <taxon>Eukaryota</taxon>
        <taxon>Fungi</taxon>
        <taxon>Dikarya</taxon>
        <taxon>Ascomycota</taxon>
        <taxon>Saccharomycotina</taxon>
        <taxon>Pichiomycetes</taxon>
        <taxon>Debaryomycetaceae</taxon>
        <taxon>Millerozyma</taxon>
    </lineage>
</organism>
<dbReference type="Proteomes" id="UP000005222">
    <property type="component" value="Chromosome G"/>
</dbReference>
<sequence>MTSENSNTFGACPRCWAHEGWRKSFCVICGQEVLVSSPPGTGNRHRLTRLTRESNFPLVATRLVFDRKQVS</sequence>
<dbReference type="EMBL" id="FO082053">
    <property type="protein sequence ID" value="CCE80542.1"/>
    <property type="molecule type" value="Genomic_DNA"/>
</dbReference>
<reference evidence="3" key="2">
    <citation type="journal article" date="2012" name="G3 (Bethesda)">
        <title>Pichia sorbitophila, an interspecies yeast hybrid reveals early steps of genome resolution following polyploidization.</title>
        <authorList>
            <person name="Leh Louis V."/>
            <person name="Despons L."/>
            <person name="Friedrich A."/>
            <person name="Martin T."/>
            <person name="Durrens P."/>
            <person name="Casaregola S."/>
            <person name="Neuveglise C."/>
            <person name="Fairhead C."/>
            <person name="Marck C."/>
            <person name="Cruz J.A."/>
            <person name="Straub M.L."/>
            <person name="Kugler V."/>
            <person name="Sacerdot C."/>
            <person name="Uzunov Z."/>
            <person name="Thierry A."/>
            <person name="Weiss S."/>
            <person name="Bleykasten C."/>
            <person name="De Montigny J."/>
            <person name="Jacques N."/>
            <person name="Jung P."/>
            <person name="Lemaire M."/>
            <person name="Mallet S."/>
            <person name="Morel G."/>
            <person name="Richard G.F."/>
            <person name="Sarkar A."/>
            <person name="Savel G."/>
            <person name="Schacherer J."/>
            <person name="Seret M.L."/>
            <person name="Talla E."/>
            <person name="Samson G."/>
            <person name="Jubin C."/>
            <person name="Poulain J."/>
            <person name="Vacherie B."/>
            <person name="Barbe V."/>
            <person name="Pelletier E."/>
            <person name="Sherman D.J."/>
            <person name="Westhof E."/>
            <person name="Weissenbach J."/>
            <person name="Baret P.V."/>
            <person name="Wincker P."/>
            <person name="Gaillardin C."/>
            <person name="Dujon B."/>
            <person name="Souciet J.L."/>
        </authorList>
    </citation>
    <scope>NUCLEOTIDE SEQUENCE [LARGE SCALE GENOMIC DNA]</scope>
    <source>
        <strain evidence="3">ATCC MYA-4447 / BCRC 22081 / CBS 7064 / NBRC 10061 / NRRL Y-12695</strain>
    </source>
</reference>
<reference evidence="2" key="1">
    <citation type="submission" date="2011-10" db="EMBL/GenBank/DDBJ databases">
        <authorList>
            <person name="Genoscope - CEA"/>
        </authorList>
    </citation>
    <scope>NUCLEOTIDE SEQUENCE</scope>
</reference>
<proteinExistence type="predicted"/>
<dbReference type="Proteomes" id="UP000005222">
    <property type="component" value="Chromosome H"/>
</dbReference>
<dbReference type="AlphaFoldDB" id="G8YGJ0"/>
<dbReference type="EMBL" id="FO082052">
    <property type="protein sequence ID" value="CCE81307.1"/>
    <property type="molecule type" value="Genomic_DNA"/>
</dbReference>
<name>G8YGJ0_PICSO</name>
<protein>
    <submittedName>
        <fullName evidence="2">Piso0_003661 protein</fullName>
    </submittedName>
</protein>
<evidence type="ECO:0000313" key="3">
    <source>
        <dbReference type="Proteomes" id="UP000005222"/>
    </source>
</evidence>
<keyword evidence="3" id="KW-1185">Reference proteome</keyword>
<evidence type="ECO:0000313" key="1">
    <source>
        <dbReference type="EMBL" id="CCE80542.1"/>
    </source>
</evidence>
<dbReference type="HOGENOM" id="CLU_2740898_0_0_1"/>
<evidence type="ECO:0000313" key="2">
    <source>
        <dbReference type="EMBL" id="CCE81307.1"/>
    </source>
</evidence>
<gene>
    <name evidence="2" type="primary">Piso0_003661</name>
    <name evidence="1" type="ORF">GNLVRS01_PISO0G17232g</name>
    <name evidence="2" type="ORF">GNLVRS01_PISO0H17233g</name>
</gene>
<dbReference type="InParanoid" id="G8YGJ0"/>